<evidence type="ECO:0000313" key="3">
    <source>
        <dbReference type="Proteomes" id="UP000186817"/>
    </source>
</evidence>
<keyword evidence="3" id="KW-1185">Reference proteome</keyword>
<proteinExistence type="predicted"/>
<evidence type="ECO:0008006" key="4">
    <source>
        <dbReference type="Google" id="ProtNLM"/>
    </source>
</evidence>
<accession>A0A1Q9D7I9</accession>
<organism evidence="2 3">
    <name type="scientific">Symbiodinium microadriaticum</name>
    <name type="common">Dinoflagellate</name>
    <name type="synonym">Zooxanthella microadriatica</name>
    <dbReference type="NCBI Taxonomy" id="2951"/>
    <lineage>
        <taxon>Eukaryota</taxon>
        <taxon>Sar</taxon>
        <taxon>Alveolata</taxon>
        <taxon>Dinophyceae</taxon>
        <taxon>Suessiales</taxon>
        <taxon>Symbiodiniaceae</taxon>
        <taxon>Symbiodinium</taxon>
    </lineage>
</organism>
<dbReference type="OrthoDB" id="409017at2759"/>
<feature type="transmembrane region" description="Helical" evidence="1">
    <location>
        <begin position="47"/>
        <end position="64"/>
    </location>
</feature>
<sequence length="137" mass="14698">MAYLLEGLYVFHSGIEMLAGSFLFLRGRGSNDPASEVRPVAKLYRRWHGAGLLGLSFLGWLVIWKGQLRSEVGRTVSQALALFHFGAVAAHVMAAVESNNQNLDPTDEGYVSTAAAAKSPHVLLTIGFLAHAAGSMD</sequence>
<dbReference type="EMBL" id="LSRX01000677">
    <property type="protein sequence ID" value="OLP91155.1"/>
    <property type="molecule type" value="Genomic_DNA"/>
</dbReference>
<protein>
    <recommendedName>
        <fullName evidence="4">Cytochrome b561 domain-containing protein</fullName>
    </recommendedName>
</protein>
<keyword evidence="1" id="KW-0812">Transmembrane</keyword>
<reference evidence="2 3" key="1">
    <citation type="submission" date="2016-02" db="EMBL/GenBank/DDBJ databases">
        <title>Genome analysis of coral dinoflagellate symbionts highlights evolutionary adaptations to a symbiotic lifestyle.</title>
        <authorList>
            <person name="Aranda M."/>
            <person name="Li Y."/>
            <person name="Liew Y.J."/>
            <person name="Baumgarten S."/>
            <person name="Simakov O."/>
            <person name="Wilson M."/>
            <person name="Piel J."/>
            <person name="Ashoor H."/>
            <person name="Bougouffa S."/>
            <person name="Bajic V.B."/>
            <person name="Ryu T."/>
            <person name="Ravasi T."/>
            <person name="Bayer T."/>
            <person name="Micklem G."/>
            <person name="Kim H."/>
            <person name="Bhak J."/>
            <person name="Lajeunesse T.C."/>
            <person name="Voolstra C.R."/>
        </authorList>
    </citation>
    <scope>NUCLEOTIDE SEQUENCE [LARGE SCALE GENOMIC DNA]</scope>
    <source>
        <strain evidence="2 3">CCMP2467</strain>
    </source>
</reference>
<gene>
    <name evidence="2" type="ORF">AK812_SmicGene27162</name>
</gene>
<comment type="caution">
    <text evidence="2">The sequence shown here is derived from an EMBL/GenBank/DDBJ whole genome shotgun (WGS) entry which is preliminary data.</text>
</comment>
<keyword evidence="1" id="KW-0472">Membrane</keyword>
<evidence type="ECO:0000256" key="1">
    <source>
        <dbReference type="SAM" id="Phobius"/>
    </source>
</evidence>
<name>A0A1Q9D7I9_SYMMI</name>
<keyword evidence="1" id="KW-1133">Transmembrane helix</keyword>
<evidence type="ECO:0000313" key="2">
    <source>
        <dbReference type="EMBL" id="OLP91155.1"/>
    </source>
</evidence>
<dbReference type="AlphaFoldDB" id="A0A1Q9D7I9"/>
<dbReference type="Proteomes" id="UP000186817">
    <property type="component" value="Unassembled WGS sequence"/>
</dbReference>
<feature type="transmembrane region" description="Helical" evidence="1">
    <location>
        <begin position="7"/>
        <end position="27"/>
    </location>
</feature>